<dbReference type="SMART" id="SM00895">
    <property type="entry name" value="FCD"/>
    <property type="match status" value="1"/>
</dbReference>
<dbReference type="EMBL" id="VTTN01000006">
    <property type="protein sequence ID" value="KAA0595438.1"/>
    <property type="molecule type" value="Genomic_DNA"/>
</dbReference>
<dbReference type="PANTHER" id="PTHR43537:SF20">
    <property type="entry name" value="HTH-TYPE TRANSCRIPTIONAL REPRESSOR GLAR"/>
    <property type="match status" value="1"/>
</dbReference>
<dbReference type="OrthoDB" id="8638122at2"/>
<dbReference type="InterPro" id="IPR011711">
    <property type="entry name" value="GntR_C"/>
</dbReference>
<dbReference type="GO" id="GO:0003700">
    <property type="term" value="F:DNA-binding transcription factor activity"/>
    <property type="evidence" value="ECO:0007669"/>
    <property type="project" value="InterPro"/>
</dbReference>
<protein>
    <submittedName>
        <fullName evidence="5">GntR family transcriptional regulator</fullName>
    </submittedName>
</protein>
<keyword evidence="6" id="KW-1185">Reference proteome</keyword>
<dbReference type="PROSITE" id="PS50949">
    <property type="entry name" value="HTH_GNTR"/>
    <property type="match status" value="1"/>
</dbReference>
<reference evidence="5 6" key="1">
    <citation type="submission" date="2019-08" db="EMBL/GenBank/DDBJ databases">
        <authorList>
            <person name="Grouzdev D."/>
            <person name="Tikhonova E."/>
            <person name="Kravchenko I."/>
        </authorList>
    </citation>
    <scope>NUCLEOTIDE SEQUENCE [LARGE SCALE GENOMIC DNA]</scope>
    <source>
        <strain evidence="5 6">59b</strain>
    </source>
</reference>
<evidence type="ECO:0000313" key="5">
    <source>
        <dbReference type="EMBL" id="KAA0595438.1"/>
    </source>
</evidence>
<dbReference type="InterPro" id="IPR000524">
    <property type="entry name" value="Tscrpt_reg_HTH_GntR"/>
</dbReference>
<proteinExistence type="predicted"/>
<evidence type="ECO:0000313" key="6">
    <source>
        <dbReference type="Proteomes" id="UP000324927"/>
    </source>
</evidence>
<dbReference type="Pfam" id="PF00392">
    <property type="entry name" value="GntR"/>
    <property type="match status" value="1"/>
</dbReference>
<dbReference type="SMART" id="SM00345">
    <property type="entry name" value="HTH_GNTR"/>
    <property type="match status" value="1"/>
</dbReference>
<feature type="domain" description="HTH gntR-type" evidence="4">
    <location>
        <begin position="35"/>
        <end position="102"/>
    </location>
</feature>
<evidence type="ECO:0000259" key="4">
    <source>
        <dbReference type="PROSITE" id="PS50949"/>
    </source>
</evidence>
<accession>A0A5A9GLU8</accession>
<dbReference type="Gene3D" id="1.10.10.10">
    <property type="entry name" value="Winged helix-like DNA-binding domain superfamily/Winged helix DNA-binding domain"/>
    <property type="match status" value="1"/>
</dbReference>
<dbReference type="InterPro" id="IPR036390">
    <property type="entry name" value="WH_DNA-bd_sf"/>
</dbReference>
<keyword evidence="3" id="KW-0804">Transcription</keyword>
<dbReference type="Proteomes" id="UP000324927">
    <property type="component" value="Unassembled WGS sequence"/>
</dbReference>
<organism evidence="5 6">
    <name type="scientific">Azospirillum lipoferum</name>
    <dbReference type="NCBI Taxonomy" id="193"/>
    <lineage>
        <taxon>Bacteria</taxon>
        <taxon>Pseudomonadati</taxon>
        <taxon>Pseudomonadota</taxon>
        <taxon>Alphaproteobacteria</taxon>
        <taxon>Rhodospirillales</taxon>
        <taxon>Azospirillaceae</taxon>
        <taxon>Azospirillum</taxon>
    </lineage>
</organism>
<dbReference type="SUPFAM" id="SSF46785">
    <property type="entry name" value="Winged helix' DNA-binding domain"/>
    <property type="match status" value="1"/>
</dbReference>
<evidence type="ECO:0000256" key="1">
    <source>
        <dbReference type="ARBA" id="ARBA00023015"/>
    </source>
</evidence>
<dbReference type="GO" id="GO:0003677">
    <property type="term" value="F:DNA binding"/>
    <property type="evidence" value="ECO:0007669"/>
    <property type="project" value="UniProtKB-KW"/>
</dbReference>
<keyword evidence="1" id="KW-0805">Transcription regulation</keyword>
<evidence type="ECO:0000256" key="3">
    <source>
        <dbReference type="ARBA" id="ARBA00023163"/>
    </source>
</evidence>
<dbReference type="InterPro" id="IPR036388">
    <property type="entry name" value="WH-like_DNA-bd_sf"/>
</dbReference>
<sequence length="255" mass="28833">MDHICCQWFSNERRIFENVDARLEGTVMKDRAEARTLAGDAYAVIHRAIRSGLLKPGQRLRFADLQALCGMSVSPVREALVRLTAEGFTVSDDHRGFSVAPLSIAELLDIVGTRKLLEGEALRLSIEHGDSAWEGRLLAAHHVMSRLPRERDDLPTAIREDWDLRHADFHRVLISACRSPILIELCEKLFVRADRYRRLSVSVPNQSRDVVCEHERIMAFALDRNADGAVAALKEHYQRTADAVERLFQEGALVD</sequence>
<dbReference type="PANTHER" id="PTHR43537">
    <property type="entry name" value="TRANSCRIPTIONAL REGULATOR, GNTR FAMILY"/>
    <property type="match status" value="1"/>
</dbReference>
<dbReference type="Gene3D" id="1.20.120.530">
    <property type="entry name" value="GntR ligand-binding domain-like"/>
    <property type="match status" value="1"/>
</dbReference>
<comment type="caution">
    <text evidence="5">The sequence shown here is derived from an EMBL/GenBank/DDBJ whole genome shotgun (WGS) entry which is preliminary data.</text>
</comment>
<evidence type="ECO:0000256" key="2">
    <source>
        <dbReference type="ARBA" id="ARBA00023125"/>
    </source>
</evidence>
<keyword evidence="2" id="KW-0238">DNA-binding</keyword>
<dbReference type="Pfam" id="PF07729">
    <property type="entry name" value="FCD"/>
    <property type="match status" value="1"/>
</dbReference>
<dbReference type="SUPFAM" id="SSF48008">
    <property type="entry name" value="GntR ligand-binding domain-like"/>
    <property type="match status" value="1"/>
</dbReference>
<gene>
    <name evidence="5" type="ORF">FZ942_17640</name>
</gene>
<dbReference type="AlphaFoldDB" id="A0A5A9GLU8"/>
<dbReference type="InterPro" id="IPR008920">
    <property type="entry name" value="TF_FadR/GntR_C"/>
</dbReference>
<name>A0A5A9GLU8_AZOLI</name>